<feature type="region of interest" description="Disordered" evidence="1">
    <location>
        <begin position="451"/>
        <end position="546"/>
    </location>
</feature>
<accession>A0A9N8EUC5</accession>
<dbReference type="InterPro" id="IPR011990">
    <property type="entry name" value="TPR-like_helical_dom_sf"/>
</dbReference>
<evidence type="ECO:0000256" key="1">
    <source>
        <dbReference type="SAM" id="MobiDB-lite"/>
    </source>
</evidence>
<evidence type="ECO:0000313" key="2">
    <source>
        <dbReference type="EMBL" id="CAB9526530.1"/>
    </source>
</evidence>
<reference evidence="2" key="1">
    <citation type="submission" date="2020-06" db="EMBL/GenBank/DDBJ databases">
        <authorList>
            <consortium name="Plant Systems Biology data submission"/>
        </authorList>
    </citation>
    <scope>NUCLEOTIDE SEQUENCE</scope>
    <source>
        <strain evidence="2">D6</strain>
    </source>
</reference>
<evidence type="ECO:0000313" key="3">
    <source>
        <dbReference type="Proteomes" id="UP001153069"/>
    </source>
</evidence>
<dbReference type="Proteomes" id="UP001153069">
    <property type="component" value="Unassembled WGS sequence"/>
</dbReference>
<dbReference type="AlphaFoldDB" id="A0A9N8EUC5"/>
<keyword evidence="3" id="KW-1185">Reference proteome</keyword>
<comment type="caution">
    <text evidence="2">The sequence shown here is derived from an EMBL/GenBank/DDBJ whole genome shotgun (WGS) entry which is preliminary data.</text>
</comment>
<dbReference type="Gene3D" id="1.25.40.10">
    <property type="entry name" value="Tetratricopeptide repeat domain"/>
    <property type="match status" value="1"/>
</dbReference>
<protein>
    <submittedName>
        <fullName evidence="2">Uncharacterized protein</fullName>
    </submittedName>
</protein>
<proteinExistence type="predicted"/>
<name>A0A9N8EUC5_9STRA</name>
<sequence>MDSSSTNYDPNSIISAADARLTAGDLSGGTLAFQSALLTWVDDAREASVPNEALNDAIATLWLAYAQFLRKAKQFKSATDAYEEAIKCPIAGKVGMVWLDYARFAEERDKKRTAQSVFLRALVGDGKEYLEGAVKDEQDRQLLWQEFLEFMRKSNPSLTLASLQAAVENEHLGVTDNSPIPPGAQSPVRSGSPVPPASKRARWAEPQAEESKTHVVMLESVEAEAAELLNRTNQPHLPPEIAAAWMVRDGDTPPQPPEPPLFGPTPPKLSDPTAKDILGEELAYKLMQCLLKPSGDAVLQVCRALWTMTALQEESAAKSLERLDKSLLAEHEKIEATLDTRLAVAGAARSAVVQMNDKERESFQQACRQQRLGRSNEVAWECRQLLCVQQQLLTHMNVPGFDGPTVDASALDLQARICSFLHSAFYVRNRIGEGPHRATLKSQSERLKKILDDPNRSVSPVPPPSTAATFAGAPPMPNNNPNNYGGGQYPMPGAMGMPPMHQQQQPPPHYGGMPPMGYQQAQPGPYGQQPHVQQQQQQQHQQYYYQ</sequence>
<feature type="region of interest" description="Disordered" evidence="1">
    <location>
        <begin position="249"/>
        <end position="269"/>
    </location>
</feature>
<feature type="region of interest" description="Disordered" evidence="1">
    <location>
        <begin position="174"/>
        <end position="211"/>
    </location>
</feature>
<feature type="compositionally biased region" description="Low complexity" evidence="1">
    <location>
        <begin position="479"/>
        <end position="546"/>
    </location>
</feature>
<dbReference type="EMBL" id="CAICTM010001841">
    <property type="protein sequence ID" value="CAB9526530.1"/>
    <property type="molecule type" value="Genomic_DNA"/>
</dbReference>
<dbReference type="OrthoDB" id="44956at2759"/>
<feature type="compositionally biased region" description="Pro residues" evidence="1">
    <location>
        <begin position="253"/>
        <end position="269"/>
    </location>
</feature>
<gene>
    <name evidence="2" type="ORF">SEMRO_1843_G301130.1</name>
</gene>
<dbReference type="SUPFAM" id="SSF48452">
    <property type="entry name" value="TPR-like"/>
    <property type="match status" value="1"/>
</dbReference>
<organism evidence="2 3">
    <name type="scientific">Seminavis robusta</name>
    <dbReference type="NCBI Taxonomy" id="568900"/>
    <lineage>
        <taxon>Eukaryota</taxon>
        <taxon>Sar</taxon>
        <taxon>Stramenopiles</taxon>
        <taxon>Ochrophyta</taxon>
        <taxon>Bacillariophyta</taxon>
        <taxon>Bacillariophyceae</taxon>
        <taxon>Bacillariophycidae</taxon>
        <taxon>Naviculales</taxon>
        <taxon>Naviculaceae</taxon>
        <taxon>Seminavis</taxon>
    </lineage>
</organism>